<dbReference type="UniPathway" id="UPA00068">
    <property type="reaction ID" value="UER00114"/>
</dbReference>
<evidence type="ECO:0000313" key="10">
    <source>
        <dbReference type="Proteomes" id="UP000275925"/>
    </source>
</evidence>
<keyword evidence="3 6" id="KW-0055">Arginine biosynthesis</keyword>
<dbReference type="EMBL" id="BGZO01000020">
    <property type="protein sequence ID" value="GBR76265.1"/>
    <property type="molecule type" value="Genomic_DNA"/>
</dbReference>
<dbReference type="EC" id="4.3.2.1" evidence="2 6"/>
<evidence type="ECO:0000256" key="3">
    <source>
        <dbReference type="ARBA" id="ARBA00022571"/>
    </source>
</evidence>
<comment type="catalytic activity">
    <reaction evidence="6">
        <text>2-(N(omega)-L-arginino)succinate = fumarate + L-arginine</text>
        <dbReference type="Rhea" id="RHEA:24020"/>
        <dbReference type="ChEBI" id="CHEBI:29806"/>
        <dbReference type="ChEBI" id="CHEBI:32682"/>
        <dbReference type="ChEBI" id="CHEBI:57472"/>
        <dbReference type="EC" id="4.3.2.1"/>
    </reaction>
</comment>
<dbReference type="PANTHER" id="PTHR43814">
    <property type="entry name" value="ARGININOSUCCINATE LYASE"/>
    <property type="match status" value="1"/>
</dbReference>
<dbReference type="AlphaFoldDB" id="A0A388THR8"/>
<dbReference type="Pfam" id="PF00206">
    <property type="entry name" value="Lyase_1"/>
    <property type="match status" value="1"/>
</dbReference>
<proteinExistence type="inferred from homology"/>
<dbReference type="Gene3D" id="1.20.200.10">
    <property type="entry name" value="Fumarase/aspartase (Central domain)"/>
    <property type="match status" value="1"/>
</dbReference>
<keyword evidence="10" id="KW-1185">Reference proteome</keyword>
<dbReference type="InterPro" id="IPR008948">
    <property type="entry name" value="L-Aspartase-like"/>
</dbReference>
<keyword evidence="4 6" id="KW-0028">Amino-acid biosynthesis</keyword>
<evidence type="ECO:0000313" key="9">
    <source>
        <dbReference type="EMBL" id="GBR76265.1"/>
    </source>
</evidence>
<comment type="pathway">
    <text evidence="1 6">Amino-acid biosynthesis; L-arginine biosynthesis; L-arginine from L-ornithine and carbamoyl phosphate: step 3/3.</text>
</comment>
<comment type="caution">
    <text evidence="9">The sequence shown here is derived from an EMBL/GenBank/DDBJ whole genome shotgun (WGS) entry which is preliminary data.</text>
</comment>
<dbReference type="InterPro" id="IPR029419">
    <property type="entry name" value="Arg_succ_lyase_C"/>
</dbReference>
<dbReference type="GO" id="GO:0042450">
    <property type="term" value="P:L-arginine biosynthetic process via ornithine"/>
    <property type="evidence" value="ECO:0007669"/>
    <property type="project" value="UniProtKB-UniRule"/>
</dbReference>
<dbReference type="Pfam" id="PF14698">
    <property type="entry name" value="ASL_C2"/>
    <property type="match status" value="1"/>
</dbReference>
<dbReference type="NCBIfam" id="TIGR00838">
    <property type="entry name" value="argH"/>
    <property type="match status" value="1"/>
</dbReference>
<dbReference type="HAMAP" id="MF_00006">
    <property type="entry name" value="Arg_succ_lyase"/>
    <property type="match status" value="1"/>
</dbReference>
<dbReference type="Proteomes" id="UP000275925">
    <property type="component" value="Unassembled WGS sequence"/>
</dbReference>
<comment type="subcellular location">
    <subcellularLocation>
        <location evidence="6">Cytoplasm</location>
    </subcellularLocation>
</comment>
<evidence type="ECO:0000259" key="8">
    <source>
        <dbReference type="Pfam" id="PF14698"/>
    </source>
</evidence>
<name>A0A388THR8_9BACT</name>
<dbReference type="FunFam" id="1.20.200.10:FF:000015">
    <property type="entry name" value="argininosuccinate lyase isoform X2"/>
    <property type="match status" value="1"/>
</dbReference>
<evidence type="ECO:0000256" key="2">
    <source>
        <dbReference type="ARBA" id="ARBA00012338"/>
    </source>
</evidence>
<keyword evidence="5 6" id="KW-0456">Lyase</keyword>
<evidence type="ECO:0000256" key="4">
    <source>
        <dbReference type="ARBA" id="ARBA00022605"/>
    </source>
</evidence>
<dbReference type="SUPFAM" id="SSF48557">
    <property type="entry name" value="L-aspartase-like"/>
    <property type="match status" value="1"/>
</dbReference>
<reference evidence="9 10" key="1">
    <citation type="journal article" date="2019" name="ISME J.">
        <title>Genome analyses of uncultured TG2/ZB3 bacteria in 'Margulisbacteria' specifically attached to ectosymbiotic spirochetes of protists in the termite gut.</title>
        <authorList>
            <person name="Utami Y.D."/>
            <person name="Kuwahara H."/>
            <person name="Igai K."/>
            <person name="Murakami T."/>
            <person name="Sugaya K."/>
            <person name="Morikawa T."/>
            <person name="Nagura Y."/>
            <person name="Yuki M."/>
            <person name="Deevong P."/>
            <person name="Inoue T."/>
            <person name="Kihara K."/>
            <person name="Lo N."/>
            <person name="Yamada A."/>
            <person name="Ohkuma M."/>
            <person name="Hongoh Y."/>
        </authorList>
    </citation>
    <scope>NUCLEOTIDE SEQUENCE [LARGE SCALE GENOMIC DNA]</scope>
    <source>
        <strain evidence="9">NkOx7-02</strain>
    </source>
</reference>
<dbReference type="PRINTS" id="PR00149">
    <property type="entry name" value="FUMRATELYASE"/>
</dbReference>
<accession>A0A388THR8</accession>
<feature type="domain" description="Argininosuccinate lyase C-terminal" evidence="8">
    <location>
        <begin position="326"/>
        <end position="393"/>
    </location>
</feature>
<dbReference type="FunFam" id="1.10.40.30:FF:000001">
    <property type="entry name" value="Argininosuccinate lyase"/>
    <property type="match status" value="1"/>
</dbReference>
<dbReference type="GO" id="GO:0004056">
    <property type="term" value="F:argininosuccinate lyase activity"/>
    <property type="evidence" value="ECO:0007669"/>
    <property type="project" value="UniProtKB-UniRule"/>
</dbReference>
<dbReference type="InterPro" id="IPR022761">
    <property type="entry name" value="Fumarate_lyase_N"/>
</dbReference>
<feature type="domain" description="Fumarate lyase N-terminal" evidence="7">
    <location>
        <begin position="12"/>
        <end position="263"/>
    </location>
</feature>
<comment type="similarity">
    <text evidence="6">Belongs to the lyase 1 family. Argininosuccinate lyase subfamily.</text>
</comment>
<gene>
    <name evidence="9" type="primary">purB</name>
    <name evidence="6" type="synonym">argH</name>
    <name evidence="9" type="ORF">NO2_0841</name>
</gene>
<dbReference type="PRINTS" id="PR00145">
    <property type="entry name" value="ARGSUCLYASE"/>
</dbReference>
<dbReference type="InterPro" id="IPR000362">
    <property type="entry name" value="Fumarate_lyase_fam"/>
</dbReference>
<evidence type="ECO:0000256" key="6">
    <source>
        <dbReference type="HAMAP-Rule" id="MF_00006"/>
    </source>
</evidence>
<evidence type="ECO:0000259" key="7">
    <source>
        <dbReference type="Pfam" id="PF00206"/>
    </source>
</evidence>
<organism evidence="9 10">
    <name type="scientific">Candidatus Termititenax persephonae</name>
    <dbReference type="NCBI Taxonomy" id="2218525"/>
    <lineage>
        <taxon>Bacteria</taxon>
        <taxon>Bacillati</taxon>
        <taxon>Candidatus Margulisiibacteriota</taxon>
        <taxon>Candidatus Termititenacia</taxon>
        <taxon>Candidatus Termititenacales</taxon>
        <taxon>Candidatus Termititenacaceae</taxon>
        <taxon>Candidatus Termititenax</taxon>
    </lineage>
</organism>
<dbReference type="InterPro" id="IPR024083">
    <property type="entry name" value="Fumarase/histidase_N"/>
</dbReference>
<evidence type="ECO:0000256" key="1">
    <source>
        <dbReference type="ARBA" id="ARBA00004941"/>
    </source>
</evidence>
<dbReference type="Gene3D" id="1.10.275.10">
    <property type="entry name" value="Fumarase/aspartase (N-terminal domain)"/>
    <property type="match status" value="1"/>
</dbReference>
<dbReference type="InterPro" id="IPR009049">
    <property type="entry name" value="Argininosuccinate_lyase"/>
</dbReference>
<dbReference type="GO" id="GO:0005829">
    <property type="term" value="C:cytosol"/>
    <property type="evidence" value="ECO:0007669"/>
    <property type="project" value="TreeGrafter"/>
</dbReference>
<evidence type="ECO:0000256" key="5">
    <source>
        <dbReference type="ARBA" id="ARBA00023239"/>
    </source>
</evidence>
<keyword evidence="6" id="KW-0963">Cytoplasm</keyword>
<dbReference type="PROSITE" id="PS00163">
    <property type="entry name" value="FUMARATE_LYASES"/>
    <property type="match status" value="1"/>
</dbReference>
<protein>
    <recommendedName>
        <fullName evidence="2 6">Argininosuccinate lyase</fullName>
        <shortName evidence="6">ASAL</shortName>
        <ecNumber evidence="2 6">4.3.2.1</ecNumber>
    </recommendedName>
    <alternativeName>
        <fullName evidence="6">Arginosuccinase</fullName>
    </alternativeName>
</protein>
<dbReference type="Gene3D" id="1.10.40.30">
    <property type="entry name" value="Fumarase/aspartase (C-terminal domain)"/>
    <property type="match status" value="1"/>
</dbReference>
<dbReference type="CDD" id="cd01359">
    <property type="entry name" value="Argininosuccinate_lyase"/>
    <property type="match status" value="1"/>
</dbReference>
<sequence>MAHAGGLRRAKILTVAEYQKIAAGLRAIEREIGQGRFKFDPELEDIHMNIEAALTRKIGAVAGKLHTGRSRNDQVATDLRLYLKDKIKLLNGLLQKFCLVLLRTAERQKKVILPGHTHLQIAQPVLLAHHLLAYVEMFIRDRQRLVNIFSRVDVLPLGAAALAGTAYPLDRQAIARELGFAVISQNSIDAVADRDFLVEFQAAAALIMVHLSRMSEELILWNTAQFGYIELSDAYTTGSSIMPQKKNPDIPELVRGKTGRVLGNLQNMLTVLKGLPLAYNRDLQEDKQPLFDTVQTLTDCLRIMTELWRTSKFRADKMRADAERGFATATDLADYLVRRGVPFRQAHELTGRIVAHCLKQDKALSDLTLADFRRFSAKIGADIYQSISLAGSLAARNVYGGTAPAQVAAACQRVRKRIKLYE</sequence>
<dbReference type="InterPro" id="IPR020557">
    <property type="entry name" value="Fumarate_lyase_CS"/>
</dbReference>
<dbReference type="PANTHER" id="PTHR43814:SF1">
    <property type="entry name" value="ARGININOSUCCINATE LYASE"/>
    <property type="match status" value="1"/>
</dbReference>